<evidence type="ECO:0000313" key="5">
    <source>
        <dbReference type="Proteomes" id="UP000030687"/>
    </source>
</evidence>
<keyword evidence="1" id="KW-0645">Protease</keyword>
<dbReference type="AlphaFoldDB" id="V4TE31"/>
<evidence type="ECO:0000259" key="3">
    <source>
        <dbReference type="Pfam" id="PF02902"/>
    </source>
</evidence>
<keyword evidence="5" id="KW-1185">Reference proteome</keyword>
<evidence type="ECO:0000256" key="1">
    <source>
        <dbReference type="ARBA" id="ARBA00022670"/>
    </source>
</evidence>
<evidence type="ECO:0000256" key="2">
    <source>
        <dbReference type="ARBA" id="ARBA00022801"/>
    </source>
</evidence>
<proteinExistence type="predicted"/>
<organism evidence="4 5">
    <name type="scientific">Citrus clementina</name>
    <name type="common">Clementine</name>
    <name type="synonym">Citrus deliciosa x Citrus sinensis</name>
    <dbReference type="NCBI Taxonomy" id="85681"/>
    <lineage>
        <taxon>Eukaryota</taxon>
        <taxon>Viridiplantae</taxon>
        <taxon>Streptophyta</taxon>
        <taxon>Embryophyta</taxon>
        <taxon>Tracheophyta</taxon>
        <taxon>Spermatophyta</taxon>
        <taxon>Magnoliopsida</taxon>
        <taxon>eudicotyledons</taxon>
        <taxon>Gunneridae</taxon>
        <taxon>Pentapetalae</taxon>
        <taxon>rosids</taxon>
        <taxon>malvids</taxon>
        <taxon>Sapindales</taxon>
        <taxon>Rutaceae</taxon>
        <taxon>Aurantioideae</taxon>
        <taxon>Citrus</taxon>
    </lineage>
</organism>
<protein>
    <recommendedName>
        <fullName evidence="3">Ubiquitin-like protease family profile domain-containing protein</fullName>
    </recommendedName>
</protein>
<dbReference type="EMBL" id="KI536726">
    <property type="protein sequence ID" value="ESR49855.1"/>
    <property type="molecule type" value="Genomic_DNA"/>
</dbReference>
<feature type="domain" description="Ubiquitin-like protease family profile" evidence="3">
    <location>
        <begin position="6"/>
        <end position="87"/>
    </location>
</feature>
<dbReference type="GO" id="GO:0006508">
    <property type="term" value="P:proteolysis"/>
    <property type="evidence" value="ECO:0007669"/>
    <property type="project" value="UniProtKB-KW"/>
</dbReference>
<dbReference type="GO" id="GO:0008234">
    <property type="term" value="F:cysteine-type peptidase activity"/>
    <property type="evidence" value="ECO:0007669"/>
    <property type="project" value="InterPro"/>
</dbReference>
<name>V4TE31_CITCL</name>
<keyword evidence="2" id="KW-0378">Hydrolase</keyword>
<dbReference type="Proteomes" id="UP000030687">
    <property type="component" value="Unassembled WGS sequence"/>
</dbReference>
<gene>
    <name evidence="4" type="ORF">CICLE_v10033130mg</name>
</gene>
<dbReference type="KEGG" id="cic:CICLE_v10033130mg"/>
<dbReference type="InterPro" id="IPR003653">
    <property type="entry name" value="Peptidase_C48_C"/>
</dbReference>
<sequence length="110" mass="12681">MLVLVTSEKRVEIWDPLPSAMSMDYNIALCKRVLTSIDTTLDHGGSNVDCNSIKLRDFPIEFCSREPTIRNEYDCALYIMLMMDRHNMLSSLNSLCQVRLFNVTHDKTCM</sequence>
<accession>V4TE31</accession>
<evidence type="ECO:0000313" key="4">
    <source>
        <dbReference type="EMBL" id="ESR49855.1"/>
    </source>
</evidence>
<dbReference type="Pfam" id="PF02902">
    <property type="entry name" value="Peptidase_C48"/>
    <property type="match status" value="1"/>
</dbReference>
<dbReference type="InParanoid" id="V4TE31"/>
<dbReference type="Gramene" id="ESR49855">
    <property type="protein sequence ID" value="ESR49855"/>
    <property type="gene ID" value="CICLE_v10033130mg"/>
</dbReference>
<reference evidence="4 5" key="1">
    <citation type="submission" date="2013-10" db="EMBL/GenBank/DDBJ databases">
        <authorList>
            <consortium name="International Citrus Genome Consortium"/>
            <person name="Jenkins J."/>
            <person name="Schmutz J."/>
            <person name="Prochnik S."/>
            <person name="Rokhsar D."/>
            <person name="Gmitter F."/>
            <person name="Ollitrault P."/>
            <person name="Machado M."/>
            <person name="Talon M."/>
            <person name="Wincker P."/>
            <person name="Jaillon O."/>
            <person name="Morgante M."/>
        </authorList>
    </citation>
    <scope>NUCLEOTIDE SEQUENCE</scope>
    <source>
        <strain evidence="5">cv. Clemenules</strain>
    </source>
</reference>